<gene>
    <name evidence="1" type="ORF">DFR75_105314</name>
</gene>
<organism evidence="1 2">
    <name type="scientific">Nocardia ignorata</name>
    <dbReference type="NCBI Taxonomy" id="145285"/>
    <lineage>
        <taxon>Bacteria</taxon>
        <taxon>Bacillati</taxon>
        <taxon>Actinomycetota</taxon>
        <taxon>Actinomycetes</taxon>
        <taxon>Mycobacteriales</taxon>
        <taxon>Nocardiaceae</taxon>
        <taxon>Nocardia</taxon>
    </lineage>
</organism>
<dbReference type="AlphaFoldDB" id="A0A4R6P6V3"/>
<proteinExistence type="predicted"/>
<comment type="caution">
    <text evidence="1">The sequence shown here is derived from an EMBL/GenBank/DDBJ whole genome shotgun (WGS) entry which is preliminary data.</text>
</comment>
<dbReference type="EMBL" id="SNXK01000005">
    <property type="protein sequence ID" value="TDP33076.1"/>
    <property type="molecule type" value="Genomic_DNA"/>
</dbReference>
<name>A0A4R6P6V3_NOCIG</name>
<sequence>MTEEEPNTRYLDDSKVLAAIGEWIAPRVQPVSVRLPLELAEAAVAAWNRDESGEIGEETPDQYALRDRAAELALIGLAVSERGRRDGEDVVVDLHASSVAAAIHAAQPSDDR</sequence>
<keyword evidence="2" id="KW-1185">Reference proteome</keyword>
<protein>
    <submittedName>
        <fullName evidence="1">Uncharacterized protein</fullName>
    </submittedName>
</protein>
<evidence type="ECO:0000313" key="1">
    <source>
        <dbReference type="EMBL" id="TDP33076.1"/>
    </source>
</evidence>
<reference evidence="1 2" key="1">
    <citation type="submission" date="2019-03" db="EMBL/GenBank/DDBJ databases">
        <title>Genomic Encyclopedia of Type Strains, Phase IV (KMG-IV): sequencing the most valuable type-strain genomes for metagenomic binning, comparative biology and taxonomic classification.</title>
        <authorList>
            <person name="Goeker M."/>
        </authorList>
    </citation>
    <scope>NUCLEOTIDE SEQUENCE [LARGE SCALE GENOMIC DNA]</scope>
    <source>
        <strain evidence="1 2">DSM 44496</strain>
    </source>
</reference>
<dbReference type="RefSeq" id="WP_067490304.1">
    <property type="nucleotide sequence ID" value="NZ_JBHXPO010000003.1"/>
</dbReference>
<dbReference type="Proteomes" id="UP000295087">
    <property type="component" value="Unassembled WGS sequence"/>
</dbReference>
<accession>A0A4R6P6V3</accession>
<evidence type="ECO:0000313" key="2">
    <source>
        <dbReference type="Proteomes" id="UP000295087"/>
    </source>
</evidence>